<evidence type="ECO:0000256" key="8">
    <source>
        <dbReference type="RuleBase" id="RU361233"/>
    </source>
</evidence>
<evidence type="ECO:0000256" key="5">
    <source>
        <dbReference type="ARBA" id="ARBA00022692"/>
    </source>
</evidence>
<comment type="subcellular location">
    <subcellularLocation>
        <location evidence="1 8">Cell membrane</location>
        <topology evidence="1 8">Multi-pass membrane protein</topology>
    </subcellularLocation>
</comment>
<proteinExistence type="inferred from homology"/>
<evidence type="ECO:0000313" key="11">
    <source>
        <dbReference type="Proteomes" id="UP001341840"/>
    </source>
</evidence>
<organism evidence="10 11">
    <name type="scientific">Stylosanthes scabra</name>
    <dbReference type="NCBI Taxonomy" id="79078"/>
    <lineage>
        <taxon>Eukaryota</taxon>
        <taxon>Viridiplantae</taxon>
        <taxon>Streptophyta</taxon>
        <taxon>Embryophyta</taxon>
        <taxon>Tracheophyta</taxon>
        <taxon>Spermatophyta</taxon>
        <taxon>Magnoliopsida</taxon>
        <taxon>eudicotyledons</taxon>
        <taxon>Gunneridae</taxon>
        <taxon>Pentapetalae</taxon>
        <taxon>rosids</taxon>
        <taxon>fabids</taxon>
        <taxon>Fabales</taxon>
        <taxon>Fabaceae</taxon>
        <taxon>Papilionoideae</taxon>
        <taxon>50 kb inversion clade</taxon>
        <taxon>dalbergioids sensu lato</taxon>
        <taxon>Dalbergieae</taxon>
        <taxon>Pterocarpus clade</taxon>
        <taxon>Stylosanthes</taxon>
    </lineage>
</organism>
<dbReference type="NCBIfam" id="TIGR01569">
    <property type="entry name" value="A_tha_TIGR01569"/>
    <property type="match status" value="1"/>
</dbReference>
<dbReference type="PANTHER" id="PTHR36488:SF8">
    <property type="entry name" value="CASP-LIKE PROTEIN 1U1"/>
    <property type="match status" value="1"/>
</dbReference>
<name>A0ABU6XFQ1_9FABA</name>
<dbReference type="InterPro" id="IPR044173">
    <property type="entry name" value="CASPL"/>
</dbReference>
<reference evidence="10 11" key="1">
    <citation type="journal article" date="2023" name="Plants (Basel)">
        <title>Bridging the Gap: Combining Genomics and Transcriptomics Approaches to Understand Stylosanthes scabra, an Orphan Legume from the Brazilian Caatinga.</title>
        <authorList>
            <person name="Ferreira-Neto J.R.C."/>
            <person name="da Silva M.D."/>
            <person name="Binneck E."/>
            <person name="de Melo N.F."/>
            <person name="da Silva R.H."/>
            <person name="de Melo A.L.T.M."/>
            <person name="Pandolfi V."/>
            <person name="Bustamante F.O."/>
            <person name="Brasileiro-Vidal A.C."/>
            <person name="Benko-Iseppon A.M."/>
        </authorList>
    </citation>
    <scope>NUCLEOTIDE SEQUENCE [LARGE SCALE GENOMIC DNA]</scope>
    <source>
        <tissue evidence="10">Leaves</tissue>
    </source>
</reference>
<feature type="transmembrane region" description="Helical" evidence="8">
    <location>
        <begin position="134"/>
        <end position="157"/>
    </location>
</feature>
<comment type="similarity">
    <text evidence="2 8">Belongs to the Casparian strip membrane proteins (CASP) family.</text>
</comment>
<dbReference type="Proteomes" id="UP001341840">
    <property type="component" value="Unassembled WGS sequence"/>
</dbReference>
<comment type="subunit">
    <text evidence="3 8">Homodimer and heterodimers.</text>
</comment>
<feature type="transmembrane region" description="Helical" evidence="8">
    <location>
        <begin position="51"/>
        <end position="72"/>
    </location>
</feature>
<gene>
    <name evidence="10" type="ORF">PIB30_041006</name>
</gene>
<feature type="transmembrane region" description="Helical" evidence="8">
    <location>
        <begin position="7"/>
        <end position="31"/>
    </location>
</feature>
<dbReference type="InterPro" id="IPR006702">
    <property type="entry name" value="CASP_dom"/>
</dbReference>
<evidence type="ECO:0000313" key="10">
    <source>
        <dbReference type="EMBL" id="MED6195763.1"/>
    </source>
</evidence>
<evidence type="ECO:0000259" key="9">
    <source>
        <dbReference type="Pfam" id="PF04535"/>
    </source>
</evidence>
<evidence type="ECO:0000256" key="3">
    <source>
        <dbReference type="ARBA" id="ARBA00011489"/>
    </source>
</evidence>
<keyword evidence="11" id="KW-1185">Reference proteome</keyword>
<feature type="transmembrane region" description="Helical" evidence="8">
    <location>
        <begin position="84"/>
        <end position="107"/>
    </location>
</feature>
<dbReference type="Pfam" id="PF04535">
    <property type="entry name" value="CASP_dom"/>
    <property type="match status" value="1"/>
</dbReference>
<protein>
    <recommendedName>
        <fullName evidence="8">CASP-like protein</fullName>
    </recommendedName>
</protein>
<keyword evidence="6 8" id="KW-1133">Transmembrane helix</keyword>
<evidence type="ECO:0000256" key="7">
    <source>
        <dbReference type="ARBA" id="ARBA00023136"/>
    </source>
</evidence>
<keyword evidence="7 8" id="KW-0472">Membrane</keyword>
<dbReference type="InterPro" id="IPR006459">
    <property type="entry name" value="CASP/CASPL"/>
</dbReference>
<evidence type="ECO:0000256" key="4">
    <source>
        <dbReference type="ARBA" id="ARBA00022475"/>
    </source>
</evidence>
<keyword evidence="4 8" id="KW-1003">Cell membrane</keyword>
<accession>A0ABU6XFQ1</accession>
<feature type="domain" description="Casparian strip membrane protein" evidence="9">
    <location>
        <begin position="7"/>
        <end position="141"/>
    </location>
</feature>
<keyword evidence="5 8" id="KW-0812">Transmembrane</keyword>
<evidence type="ECO:0000256" key="1">
    <source>
        <dbReference type="ARBA" id="ARBA00004651"/>
    </source>
</evidence>
<dbReference type="EMBL" id="JASCZI010211673">
    <property type="protein sequence ID" value="MED6195763.1"/>
    <property type="molecule type" value="Genomic_DNA"/>
</dbReference>
<dbReference type="PANTHER" id="PTHR36488">
    <property type="entry name" value="CASP-LIKE PROTEIN 1U1"/>
    <property type="match status" value="1"/>
</dbReference>
<evidence type="ECO:0000256" key="6">
    <source>
        <dbReference type="ARBA" id="ARBA00022989"/>
    </source>
</evidence>
<evidence type="ECO:0000256" key="2">
    <source>
        <dbReference type="ARBA" id="ARBA00007651"/>
    </source>
</evidence>
<sequence>MTKSKRVLLSIILRLLAFGATVAAMVVMVTSHDSAQVLNLTFTAKYSNDPVFKYFVIAEGIASAYSLIVLLITCSQNSLWRLILILDLVIAMLLTSSISAAVAIAHVGKKGNSHAGWLPICGQVPKFCDHVSGALIAGSIAPILYLLIVLSSMHSVITHLFL</sequence>
<comment type="caution">
    <text evidence="10">The sequence shown here is derived from an EMBL/GenBank/DDBJ whole genome shotgun (WGS) entry which is preliminary data.</text>
</comment>